<dbReference type="OrthoDB" id="9793162at2"/>
<dbReference type="InterPro" id="IPR050410">
    <property type="entry name" value="CCR4/nocturin_mRNA_transcr"/>
</dbReference>
<feature type="signal peptide" evidence="2">
    <location>
        <begin position="1"/>
        <end position="17"/>
    </location>
</feature>
<comment type="caution">
    <text evidence="4">The sequence shown here is derived from an EMBL/GenBank/DDBJ whole genome shotgun (WGS) entry which is preliminary data.</text>
</comment>
<keyword evidence="4" id="KW-0540">Nuclease</keyword>
<feature type="chain" id="PRO_5023124386" evidence="2">
    <location>
        <begin position="18"/>
        <end position="280"/>
    </location>
</feature>
<dbReference type="AlphaFoldDB" id="A0A5C6RUQ3"/>
<evidence type="ECO:0000256" key="2">
    <source>
        <dbReference type="SAM" id="SignalP"/>
    </source>
</evidence>
<evidence type="ECO:0000313" key="5">
    <source>
        <dbReference type="Proteomes" id="UP000321580"/>
    </source>
</evidence>
<name>A0A5C6RUQ3_9BACT</name>
<dbReference type="GO" id="GO:0000175">
    <property type="term" value="F:3'-5'-RNA exonuclease activity"/>
    <property type="evidence" value="ECO:0007669"/>
    <property type="project" value="TreeGrafter"/>
</dbReference>
<dbReference type="InterPro" id="IPR005135">
    <property type="entry name" value="Endo/exonuclease/phosphatase"/>
</dbReference>
<accession>A0A5C6RUQ3</accession>
<dbReference type="EMBL" id="VOOR01000008">
    <property type="protein sequence ID" value="TXB66236.1"/>
    <property type="molecule type" value="Genomic_DNA"/>
</dbReference>
<keyword evidence="5" id="KW-1185">Reference proteome</keyword>
<dbReference type="Proteomes" id="UP000321580">
    <property type="component" value="Unassembled WGS sequence"/>
</dbReference>
<keyword evidence="4" id="KW-0378">Hydrolase</keyword>
<feature type="domain" description="Endonuclease/exonuclease/phosphatase" evidence="3">
    <location>
        <begin position="22"/>
        <end position="270"/>
    </location>
</feature>
<evidence type="ECO:0000313" key="4">
    <source>
        <dbReference type="EMBL" id="TXB66236.1"/>
    </source>
</evidence>
<gene>
    <name evidence="4" type="ORF">FRY97_05325</name>
</gene>
<dbReference type="PANTHER" id="PTHR12121:SF36">
    <property type="entry name" value="ENDONUCLEASE_EXONUCLEASE_PHOSPHATASE DOMAIN-CONTAINING PROTEIN"/>
    <property type="match status" value="1"/>
</dbReference>
<keyword evidence="4" id="KW-0255">Endonuclease</keyword>
<dbReference type="CDD" id="cd09083">
    <property type="entry name" value="EEP-1"/>
    <property type="match status" value="1"/>
</dbReference>
<evidence type="ECO:0000256" key="1">
    <source>
        <dbReference type="SAM" id="MobiDB-lite"/>
    </source>
</evidence>
<keyword evidence="4" id="KW-0269">Exonuclease</keyword>
<keyword evidence="2" id="KW-0732">Signal</keyword>
<sequence>MRILLLMMLASSISAQSIHLMSYNLRYPNPDDGEHYWPHRRPMVSSVIRFHQADIIGVQEAFRSQLDELAQDLPEHAWTGRCRTDGSAHPSPDNEFSAIFYRKARFEMLDGGTFWLSPTPEKAGSQGWDAALPRIATWAKLKDRDSGMAFFVFNTHFDHKGETARAESAKLILQKIGAITKGEPAVLTGDFNCSPEDLPYAMLTAQGGPLRDAKEQSETPHHGPLPTWTDSFKVSGTGQRIDFIFVSSKWRVLRHANLAENWGGYIPSDHLPVFAELLLH</sequence>
<dbReference type="SUPFAM" id="SSF56219">
    <property type="entry name" value="DNase I-like"/>
    <property type="match status" value="1"/>
</dbReference>
<protein>
    <submittedName>
        <fullName evidence="4">Endonuclease/exonuclease/phosphatase family protein</fullName>
    </submittedName>
</protein>
<evidence type="ECO:0000259" key="3">
    <source>
        <dbReference type="Pfam" id="PF03372"/>
    </source>
</evidence>
<dbReference type="Gene3D" id="3.60.10.10">
    <property type="entry name" value="Endonuclease/exonuclease/phosphatase"/>
    <property type="match status" value="1"/>
</dbReference>
<dbReference type="GO" id="GO:0004519">
    <property type="term" value="F:endonuclease activity"/>
    <property type="evidence" value="ECO:0007669"/>
    <property type="project" value="UniProtKB-KW"/>
</dbReference>
<feature type="region of interest" description="Disordered" evidence="1">
    <location>
        <begin position="209"/>
        <end position="228"/>
    </location>
</feature>
<dbReference type="Pfam" id="PF03372">
    <property type="entry name" value="Exo_endo_phos"/>
    <property type="match status" value="1"/>
</dbReference>
<dbReference type="InterPro" id="IPR036691">
    <property type="entry name" value="Endo/exonu/phosph_ase_sf"/>
</dbReference>
<proteinExistence type="predicted"/>
<dbReference type="PANTHER" id="PTHR12121">
    <property type="entry name" value="CARBON CATABOLITE REPRESSOR PROTEIN 4"/>
    <property type="match status" value="1"/>
</dbReference>
<reference evidence="4 5" key="1">
    <citation type="submission" date="2019-08" db="EMBL/GenBank/DDBJ databases">
        <title>Genome of Phaeodactylibacter luteus.</title>
        <authorList>
            <person name="Bowman J.P."/>
        </authorList>
    </citation>
    <scope>NUCLEOTIDE SEQUENCE [LARGE SCALE GENOMIC DNA]</scope>
    <source>
        <strain evidence="4 5">KCTC 42180</strain>
    </source>
</reference>
<dbReference type="RefSeq" id="WP_147166405.1">
    <property type="nucleotide sequence ID" value="NZ_VOOR01000008.1"/>
</dbReference>
<organism evidence="4 5">
    <name type="scientific">Phaeodactylibacter luteus</name>
    <dbReference type="NCBI Taxonomy" id="1564516"/>
    <lineage>
        <taxon>Bacteria</taxon>
        <taxon>Pseudomonadati</taxon>
        <taxon>Bacteroidota</taxon>
        <taxon>Saprospiria</taxon>
        <taxon>Saprospirales</taxon>
        <taxon>Haliscomenobacteraceae</taxon>
        <taxon>Phaeodactylibacter</taxon>
    </lineage>
</organism>
<feature type="compositionally biased region" description="Basic and acidic residues" evidence="1">
    <location>
        <begin position="211"/>
        <end position="221"/>
    </location>
</feature>